<evidence type="ECO:0000313" key="2">
    <source>
        <dbReference type="EMBL" id="KAA1073103.1"/>
    </source>
</evidence>
<name>A0A5B0MAA5_PUCGR</name>
<feature type="region of interest" description="Disordered" evidence="1">
    <location>
        <begin position="1"/>
        <end position="32"/>
    </location>
</feature>
<feature type="region of interest" description="Disordered" evidence="1">
    <location>
        <begin position="49"/>
        <end position="81"/>
    </location>
</feature>
<protein>
    <submittedName>
        <fullName evidence="2">Uncharacterized protein</fullName>
    </submittedName>
</protein>
<comment type="caution">
    <text evidence="2">The sequence shown here is derived from an EMBL/GenBank/DDBJ whole genome shotgun (WGS) entry which is preliminary data.</text>
</comment>
<evidence type="ECO:0000313" key="3">
    <source>
        <dbReference type="Proteomes" id="UP000325313"/>
    </source>
</evidence>
<dbReference type="Proteomes" id="UP000325313">
    <property type="component" value="Unassembled WGS sequence"/>
</dbReference>
<sequence length="81" mass="8458">MTQQLSSNPCVRVSKTGTARLPASGLGEHGLAVAPTPLGVSCLLRGERLPLPDLSRPPPHNAPLPGACDPEDADRPSDRQL</sequence>
<reference evidence="2 3" key="1">
    <citation type="submission" date="2019-05" db="EMBL/GenBank/DDBJ databases">
        <title>Emergence of the Ug99 lineage of the wheat stem rust pathogen through somatic hybridization.</title>
        <authorList>
            <person name="Li F."/>
            <person name="Upadhyaya N.M."/>
            <person name="Sperschneider J."/>
            <person name="Matny O."/>
            <person name="Nguyen-Phuc H."/>
            <person name="Mago R."/>
            <person name="Raley C."/>
            <person name="Miller M.E."/>
            <person name="Silverstein K.A.T."/>
            <person name="Henningsen E."/>
            <person name="Hirsch C.D."/>
            <person name="Visser B."/>
            <person name="Pretorius Z.A."/>
            <person name="Steffenson B.J."/>
            <person name="Schwessinger B."/>
            <person name="Dodds P.N."/>
            <person name="Figueroa M."/>
        </authorList>
    </citation>
    <scope>NUCLEOTIDE SEQUENCE [LARGE SCALE GENOMIC DNA]</scope>
    <source>
        <strain evidence="2 3">Ug99</strain>
    </source>
</reference>
<accession>A0A5B0MAA5</accession>
<gene>
    <name evidence="2" type="ORF">PGTUg99_027702</name>
</gene>
<organism evidence="2 3">
    <name type="scientific">Puccinia graminis f. sp. tritici</name>
    <dbReference type="NCBI Taxonomy" id="56615"/>
    <lineage>
        <taxon>Eukaryota</taxon>
        <taxon>Fungi</taxon>
        <taxon>Dikarya</taxon>
        <taxon>Basidiomycota</taxon>
        <taxon>Pucciniomycotina</taxon>
        <taxon>Pucciniomycetes</taxon>
        <taxon>Pucciniales</taxon>
        <taxon>Pucciniaceae</taxon>
        <taxon>Puccinia</taxon>
    </lineage>
</organism>
<evidence type="ECO:0000256" key="1">
    <source>
        <dbReference type="SAM" id="MobiDB-lite"/>
    </source>
</evidence>
<dbReference type="EMBL" id="VDEP01000475">
    <property type="protein sequence ID" value="KAA1073103.1"/>
    <property type="molecule type" value="Genomic_DNA"/>
</dbReference>
<proteinExistence type="predicted"/>
<dbReference type="AlphaFoldDB" id="A0A5B0MAA5"/>